<name>A0A7R9ETF6_9NEOP</name>
<reference evidence="1" key="1">
    <citation type="submission" date="2020-11" db="EMBL/GenBank/DDBJ databases">
        <authorList>
            <person name="Tran Van P."/>
        </authorList>
    </citation>
    <scope>NUCLEOTIDE SEQUENCE</scope>
</reference>
<dbReference type="Pfam" id="PF16065">
    <property type="entry name" value="DUF4807"/>
    <property type="match status" value="1"/>
</dbReference>
<accession>A0A7R9ETF6</accession>
<evidence type="ECO:0000313" key="1">
    <source>
        <dbReference type="EMBL" id="CAD7441085.1"/>
    </source>
</evidence>
<protein>
    <submittedName>
        <fullName evidence="1">Uncharacterized protein</fullName>
    </submittedName>
</protein>
<dbReference type="AlphaFoldDB" id="A0A7R9ETF6"/>
<gene>
    <name evidence="1" type="ORF">TBIB3V08_LOCUS3559</name>
</gene>
<dbReference type="PANTHER" id="PTHR36693:SF1">
    <property type="entry name" value="GH02722P"/>
    <property type="match status" value="1"/>
</dbReference>
<dbReference type="EMBL" id="OD565193">
    <property type="protein sequence ID" value="CAD7441085.1"/>
    <property type="molecule type" value="Genomic_DNA"/>
</dbReference>
<proteinExistence type="predicted"/>
<dbReference type="PANTHER" id="PTHR36693">
    <property type="entry name" value="GH02722P"/>
    <property type="match status" value="1"/>
</dbReference>
<sequence length="446" mass="51517">MKLLQEEEDDDNVLLLALLMKKRKRKSRKDIYKNRKEEGCFKILIERHLKRDEDLFRQYCRLNYDQFDMVLGLVAEDLKPCTPRKCISDQQKLFLTLRFEASDSCVMLTSFDEIELEGERIKIDCSLPGRRGCTLPDCSWRGWVAPLPKRRCTSSAAQAAAVELEKYSYKMHWSGSDLHRYGSALSRKREMIDMIVRVFVNKNIWDLFMFDIDSVVMLSENISSPRVLTCAKSSLVSSTHSDLQNTQNTQKLALSGHTLSAFLTLLKLSRKFRELVLANFKSRVLISQGQVTSISTVHLRIRLVYCRDYVDYAWGQRMERLALERRELAHTMSWLSTLGGAFSALGDRFSDHAETAGRISLKQLLIALRLGDPAMVARCRLYLSLSLIQRGNLVRARHIVQQQYKWAKCGPVVDTILVRMCLGIWAKLKYTYELQRSNLVRKNGRV</sequence>
<organism evidence="1">
    <name type="scientific">Timema bartmani</name>
    <dbReference type="NCBI Taxonomy" id="61472"/>
    <lineage>
        <taxon>Eukaryota</taxon>
        <taxon>Metazoa</taxon>
        <taxon>Ecdysozoa</taxon>
        <taxon>Arthropoda</taxon>
        <taxon>Hexapoda</taxon>
        <taxon>Insecta</taxon>
        <taxon>Pterygota</taxon>
        <taxon>Neoptera</taxon>
        <taxon>Polyneoptera</taxon>
        <taxon>Phasmatodea</taxon>
        <taxon>Timematodea</taxon>
        <taxon>Timematoidea</taxon>
        <taxon>Timematidae</taxon>
        <taxon>Timema</taxon>
    </lineage>
</organism>
<dbReference type="InterPro" id="IPR032072">
    <property type="entry name" value="DUF4807"/>
</dbReference>